<name>A0A1T3MZS5_9FLAO</name>
<dbReference type="Proteomes" id="UP000190813">
    <property type="component" value="Unassembled WGS sequence"/>
</dbReference>
<proteinExistence type="predicted"/>
<organism evidence="6 7">
    <name type="scientific">Elizabethkingia occulta</name>
    <dbReference type="NCBI Taxonomy" id="1867263"/>
    <lineage>
        <taxon>Bacteria</taxon>
        <taxon>Pseudomonadati</taxon>
        <taxon>Bacteroidota</taxon>
        <taxon>Flavobacteriia</taxon>
        <taxon>Flavobacteriales</taxon>
        <taxon>Weeksellaceae</taxon>
        <taxon>Elizabethkingia</taxon>
    </lineage>
</organism>
<dbReference type="InterPro" id="IPR036942">
    <property type="entry name" value="Beta-barrel_TonB_sf"/>
</dbReference>
<feature type="domain" description="TonB-dependent receptor plug" evidence="5">
    <location>
        <begin position="60"/>
        <end position="156"/>
    </location>
</feature>
<keyword evidence="2" id="KW-0472">Membrane</keyword>
<comment type="caution">
    <text evidence="6">The sequence shown here is derived from an EMBL/GenBank/DDBJ whole genome shotgun (WGS) entry which is preliminary data.</text>
</comment>
<evidence type="ECO:0000256" key="1">
    <source>
        <dbReference type="ARBA" id="ARBA00004442"/>
    </source>
</evidence>
<accession>A0A1T3MZS5</accession>
<dbReference type="Gene3D" id="2.40.170.20">
    <property type="entry name" value="TonB-dependent receptor, beta-barrel domain"/>
    <property type="match status" value="1"/>
</dbReference>
<feature type="chain" id="PRO_5012323437" evidence="4">
    <location>
        <begin position="22"/>
        <end position="879"/>
    </location>
</feature>
<keyword evidence="7" id="KW-1185">Reference proteome</keyword>
<keyword evidence="6" id="KW-0675">Receptor</keyword>
<dbReference type="SUPFAM" id="SSF56935">
    <property type="entry name" value="Porins"/>
    <property type="match status" value="1"/>
</dbReference>
<dbReference type="GO" id="GO:0009279">
    <property type="term" value="C:cell outer membrane"/>
    <property type="evidence" value="ECO:0007669"/>
    <property type="project" value="UniProtKB-SubCell"/>
</dbReference>
<reference evidence="6 7" key="1">
    <citation type="submission" date="2016-06" db="EMBL/GenBank/DDBJ databases">
        <title>Revisiting the taxonomy of the Elizabethkingia Genus based on Whole-Genome Sequencing, Optical Mapping, and MALDI-TOF.</title>
        <authorList>
            <person name="Nicholson A.C."/>
        </authorList>
    </citation>
    <scope>NUCLEOTIDE SEQUENCE [LARGE SCALE GENOMIC DNA]</scope>
    <source>
        <strain evidence="6 7">G4070</strain>
    </source>
</reference>
<evidence type="ECO:0000256" key="4">
    <source>
        <dbReference type="SAM" id="SignalP"/>
    </source>
</evidence>
<dbReference type="Pfam" id="PF07715">
    <property type="entry name" value="Plug"/>
    <property type="match status" value="1"/>
</dbReference>
<dbReference type="PANTHER" id="PTHR40980:SF4">
    <property type="entry name" value="TONB-DEPENDENT RECEPTOR-LIKE BETA-BARREL DOMAIN-CONTAINING PROTEIN"/>
    <property type="match status" value="1"/>
</dbReference>
<dbReference type="PANTHER" id="PTHR40980">
    <property type="entry name" value="PLUG DOMAIN-CONTAINING PROTEIN"/>
    <property type="match status" value="1"/>
</dbReference>
<dbReference type="RefSeq" id="WP_165689637.1">
    <property type="nucleotide sequence ID" value="NZ_CBCSBR010000014.1"/>
</dbReference>
<gene>
    <name evidence="6" type="ORF">BAZ10_17655</name>
</gene>
<sequence>MRITKLSIGVLFAFISTTSLMAQATQDTIKKNEAKNIEGVKLQGQRNKKTETAILQDQKKAVIQKQAMGAEEISRKGISNIEQGLTKITGINTVEGRGLFVRGLEERYNYLLINGLGSPSNNPFQKIIALKQFPTDVVGKLNIYKTFNSNLYADFAGATFDVETLNFEKAFTKIEFSVGFNTLSSFRNNFKISENANTMNGYIGLNSRDRQLPDEVNGKRPSGYKFTAKESIASFKDSWNVDNVKSMPNTSIGFTTAQKIKLSDKGDDLGFLFSLNHGQRYEYKDGKKNQFLNIGNNAVLNNNLNKTSYDYELESSALLGLGYKNKKGTNISFNAFFLQNSTNSIDDFLGYRNQAVQGTQFFRVNQQDISRFTDLQLLASQKINERHQLSGGISWVNNSYQQPDRKIYYGTPTGNNEVLLNFGGNNLIRQYLDISGKNYLSAFAEYKAFLGEKFDNNEYPFTLNVGYNGYFDKRSTSYRFIFGGLGQNTGNNSAVVNIDKPQAIFNQKIEQGIYSYYEGSTSQYKNNIYQFVNAGFISIDYKPDQSWNILLGGRVENNMNVIRYKQLSTGINDKFINITQNKYYILPSLSVKKTLDNKSNIRFAASKTITRPILIEYMPIEYINPDNETILGNPYAILGEIGGRESLENSENYNFDLKYEIFPTSKEMFAINLFAKRINNAIERSFIASGNSNGQTITFYNSKYATVAGAEIEGILNLGRINDGLNKWTLGANATVMYSNVERSVEQKGETDYEAGRKRPLQGAAPWTVNADLKYETKTMSNLTHGISLIYNVSGKKIYGVGFAKLDNIYEKPFHQLDLVYNGQLTKNWNLKFAIQNILNSTYKLELGKDNLVPVSANTYTMENYKRGTSFNLTLGYTF</sequence>
<keyword evidence="3" id="KW-0998">Cell outer membrane</keyword>
<dbReference type="InterPro" id="IPR012910">
    <property type="entry name" value="Plug_dom"/>
</dbReference>
<evidence type="ECO:0000313" key="6">
    <source>
        <dbReference type="EMBL" id="OPC69860.1"/>
    </source>
</evidence>
<keyword evidence="4" id="KW-0732">Signal</keyword>
<evidence type="ECO:0000256" key="2">
    <source>
        <dbReference type="ARBA" id="ARBA00023136"/>
    </source>
</evidence>
<feature type="signal peptide" evidence="4">
    <location>
        <begin position="1"/>
        <end position="21"/>
    </location>
</feature>
<evidence type="ECO:0000256" key="3">
    <source>
        <dbReference type="ARBA" id="ARBA00023237"/>
    </source>
</evidence>
<protein>
    <submittedName>
        <fullName evidence="6">TonB-dependent receptor</fullName>
    </submittedName>
</protein>
<comment type="subcellular location">
    <subcellularLocation>
        <location evidence="1">Cell outer membrane</location>
    </subcellularLocation>
</comment>
<evidence type="ECO:0000259" key="5">
    <source>
        <dbReference type="Pfam" id="PF07715"/>
    </source>
</evidence>
<dbReference type="EMBL" id="MAHX01000002">
    <property type="protein sequence ID" value="OPC69860.1"/>
    <property type="molecule type" value="Genomic_DNA"/>
</dbReference>
<evidence type="ECO:0000313" key="7">
    <source>
        <dbReference type="Proteomes" id="UP000190813"/>
    </source>
</evidence>
<dbReference type="AlphaFoldDB" id="A0A1T3MZS5"/>